<keyword evidence="1" id="KW-0723">Serine/threonine-protein kinase</keyword>
<feature type="domain" description="Protein kinase" evidence="6">
    <location>
        <begin position="310"/>
        <end position="575"/>
    </location>
</feature>
<feature type="binding site" evidence="4">
    <location>
        <position position="338"/>
    </location>
    <ligand>
        <name>ATP</name>
        <dbReference type="ChEBI" id="CHEBI:30616"/>
    </ligand>
</feature>
<dbReference type="GO" id="GO:0004674">
    <property type="term" value="F:protein serine/threonine kinase activity"/>
    <property type="evidence" value="ECO:0007669"/>
    <property type="project" value="UniProtKB-KW"/>
</dbReference>
<protein>
    <recommendedName>
        <fullName evidence="10">TKL protein kinase</fullName>
    </recommendedName>
</protein>
<dbReference type="CDD" id="cd04371">
    <property type="entry name" value="DEP"/>
    <property type="match status" value="1"/>
</dbReference>
<evidence type="ECO:0008006" key="10">
    <source>
        <dbReference type="Google" id="ProtNLM"/>
    </source>
</evidence>
<dbReference type="InterPro" id="IPR001245">
    <property type="entry name" value="Ser-Thr/Tyr_kinase_cat_dom"/>
</dbReference>
<evidence type="ECO:0000256" key="5">
    <source>
        <dbReference type="SAM" id="Phobius"/>
    </source>
</evidence>
<keyword evidence="2 4" id="KW-0547">Nucleotide-binding</keyword>
<evidence type="ECO:0000313" key="9">
    <source>
        <dbReference type="Proteomes" id="UP000266239"/>
    </source>
</evidence>
<dbReference type="InterPro" id="IPR008271">
    <property type="entry name" value="Ser/Thr_kinase_AS"/>
</dbReference>
<evidence type="ECO:0000313" key="8">
    <source>
        <dbReference type="EMBL" id="RHY16905.1"/>
    </source>
</evidence>
<evidence type="ECO:0000259" key="7">
    <source>
        <dbReference type="PROSITE" id="PS50186"/>
    </source>
</evidence>
<dbReference type="Gene3D" id="1.10.510.10">
    <property type="entry name" value="Transferase(Phosphotransferase) domain 1"/>
    <property type="match status" value="1"/>
</dbReference>
<dbReference type="PROSITE" id="PS00107">
    <property type="entry name" value="PROTEIN_KINASE_ATP"/>
    <property type="match status" value="1"/>
</dbReference>
<feature type="domain" description="DEP" evidence="7">
    <location>
        <begin position="592"/>
        <end position="666"/>
    </location>
</feature>
<evidence type="ECO:0000259" key="6">
    <source>
        <dbReference type="PROSITE" id="PS50011"/>
    </source>
</evidence>
<gene>
    <name evidence="8" type="ORF">DYB25_000268</name>
</gene>
<keyword evidence="1" id="KW-0808">Transferase</keyword>
<dbReference type="Pfam" id="PF07714">
    <property type="entry name" value="PK_Tyr_Ser-Thr"/>
    <property type="match status" value="1"/>
</dbReference>
<dbReference type="GO" id="GO:0005524">
    <property type="term" value="F:ATP binding"/>
    <property type="evidence" value="ECO:0007669"/>
    <property type="project" value="UniProtKB-UniRule"/>
</dbReference>
<comment type="caution">
    <text evidence="8">The sequence shown here is derived from an EMBL/GenBank/DDBJ whole genome shotgun (WGS) entry which is preliminary data.</text>
</comment>
<keyword evidence="5" id="KW-0472">Membrane</keyword>
<dbReference type="SUPFAM" id="SSF46785">
    <property type="entry name" value="Winged helix' DNA-binding domain"/>
    <property type="match status" value="1"/>
</dbReference>
<sequence>MSIDPTSPIPASDSVAVMYLANAFHTIQIQAAVGYVIMFVLTLPLVLYLRFKRHGAYDGDVVAARHVILPTFEPMLWMLLVALGMYSAFLWTTFTFDFIEWLFDAVALAAVYAGRQFIFLLVILYFYQNSVSVQALWRATGMALVLSLFPVILEVVAKVSAIDTMSTYLLQTTFRVGLSIFYLWMLTKPRSRASKWSLRVFCVYFIGAQAIAVTYNELYRQSHAAPELLQVATTFVVVAGYYDTALPLFVWWLITADTSHWRGLGERACSLQAHMNNGDGSNIIPEITSAQGLHVFIEMHRKFIIDFAHLKVMSRIGRGASADVFRGKLHTKIDVAIKVFTPPEVNEGVVASFSHEAALSGALNHPNIVSFYGLCVCPPTICLVSELCQGSMHDVLAIQQHYQIPQHSALSLCMMLDTARAVEYLHSFSPPFIHRDLKPGNLMVDVNHRIKVTDFGVSKQRTTDVPQRTSLRRMTVVGTVEYMPPEVIRGRGGDMVEAVDIYSLAVTMWDILHPDQDKYVTANQLQIFGLVLQGHRPVLGAHVPRPLQELIQAAWHDVPTSRPAASAIVATLTLLLDDMLGPLADQLSQVVRYAGTSSGPKTTKDSSAHQVFQGEHLVDCMFDLELVHNIPQAIRVGNALMDVGLLHHAKHCQPFENSSALYCFDAVHMEVERPRCQASITATEDSMTNICTTINSASEVAECECAKLAQGFRPIGGSSTPHSLLRMKHRDTGAPLKLKLLDDLTPSSQQYKSHRHVLNV</sequence>
<dbReference type="InterPro" id="IPR051681">
    <property type="entry name" value="Ser/Thr_Kinases-Pseudokinases"/>
</dbReference>
<dbReference type="InterPro" id="IPR000719">
    <property type="entry name" value="Prot_kinase_dom"/>
</dbReference>
<dbReference type="InterPro" id="IPR036388">
    <property type="entry name" value="WH-like_DNA-bd_sf"/>
</dbReference>
<dbReference type="PANTHER" id="PTHR44329">
    <property type="entry name" value="SERINE/THREONINE-PROTEIN KINASE TNNI3K-RELATED"/>
    <property type="match status" value="1"/>
</dbReference>
<keyword evidence="5" id="KW-1133">Transmembrane helix</keyword>
<dbReference type="InterPro" id="IPR011009">
    <property type="entry name" value="Kinase-like_dom_sf"/>
</dbReference>
<dbReference type="Gene3D" id="1.10.10.10">
    <property type="entry name" value="Winged helix-like DNA-binding domain superfamily/Winged helix DNA-binding domain"/>
    <property type="match status" value="1"/>
</dbReference>
<keyword evidence="1" id="KW-0418">Kinase</keyword>
<evidence type="ECO:0000256" key="3">
    <source>
        <dbReference type="ARBA" id="ARBA00022840"/>
    </source>
</evidence>
<feature type="transmembrane region" description="Helical" evidence="5">
    <location>
        <begin position="168"/>
        <end position="186"/>
    </location>
</feature>
<dbReference type="InterPro" id="IPR036390">
    <property type="entry name" value="WH_DNA-bd_sf"/>
</dbReference>
<dbReference type="PROSITE" id="PS00108">
    <property type="entry name" value="PROTEIN_KINASE_ST"/>
    <property type="match status" value="1"/>
</dbReference>
<evidence type="ECO:0000256" key="4">
    <source>
        <dbReference type="PROSITE-ProRule" id="PRU10141"/>
    </source>
</evidence>
<feature type="transmembrane region" description="Helical" evidence="5">
    <location>
        <begin position="75"/>
        <end position="94"/>
    </location>
</feature>
<feature type="transmembrane region" description="Helical" evidence="5">
    <location>
        <begin position="139"/>
        <end position="162"/>
    </location>
</feature>
<dbReference type="SUPFAM" id="SSF56112">
    <property type="entry name" value="Protein kinase-like (PK-like)"/>
    <property type="match status" value="1"/>
</dbReference>
<dbReference type="GO" id="GO:0035556">
    <property type="term" value="P:intracellular signal transduction"/>
    <property type="evidence" value="ECO:0007669"/>
    <property type="project" value="InterPro"/>
</dbReference>
<dbReference type="AlphaFoldDB" id="A0A397B947"/>
<dbReference type="InterPro" id="IPR017441">
    <property type="entry name" value="Protein_kinase_ATP_BS"/>
</dbReference>
<keyword evidence="5" id="KW-0812">Transmembrane</keyword>
<dbReference type="SMART" id="SM00049">
    <property type="entry name" value="DEP"/>
    <property type="match status" value="1"/>
</dbReference>
<name>A0A397B947_APHAT</name>
<dbReference type="PANTHER" id="PTHR44329:SF289">
    <property type="entry name" value="SERINE_THREONINE-PROTEIN KINASE VIK"/>
    <property type="match status" value="1"/>
</dbReference>
<feature type="transmembrane region" description="Helical" evidence="5">
    <location>
        <begin position="106"/>
        <end position="127"/>
    </location>
</feature>
<dbReference type="PROSITE" id="PS50011">
    <property type="entry name" value="PROTEIN_KINASE_DOM"/>
    <property type="match status" value="1"/>
</dbReference>
<organism evidence="8 9">
    <name type="scientific">Aphanomyces astaci</name>
    <name type="common">Crayfish plague agent</name>
    <dbReference type="NCBI Taxonomy" id="112090"/>
    <lineage>
        <taxon>Eukaryota</taxon>
        <taxon>Sar</taxon>
        <taxon>Stramenopiles</taxon>
        <taxon>Oomycota</taxon>
        <taxon>Saprolegniomycetes</taxon>
        <taxon>Saprolegniales</taxon>
        <taxon>Verrucalvaceae</taxon>
        <taxon>Aphanomyces</taxon>
    </lineage>
</organism>
<feature type="transmembrane region" description="Helical" evidence="5">
    <location>
        <begin position="198"/>
        <end position="216"/>
    </location>
</feature>
<dbReference type="InterPro" id="IPR000591">
    <property type="entry name" value="DEP_dom"/>
</dbReference>
<dbReference type="Proteomes" id="UP000266239">
    <property type="component" value="Unassembled WGS sequence"/>
</dbReference>
<dbReference type="EMBL" id="QUTA01005170">
    <property type="protein sequence ID" value="RHY16905.1"/>
    <property type="molecule type" value="Genomic_DNA"/>
</dbReference>
<keyword evidence="3 4" id="KW-0067">ATP-binding</keyword>
<proteinExistence type="predicted"/>
<accession>A0A397B947</accession>
<dbReference type="SMART" id="SM00220">
    <property type="entry name" value="S_TKc"/>
    <property type="match status" value="1"/>
</dbReference>
<dbReference type="VEuPathDB" id="FungiDB:H257_12136"/>
<feature type="transmembrane region" description="Helical" evidence="5">
    <location>
        <begin position="27"/>
        <end position="49"/>
    </location>
</feature>
<dbReference type="Gene3D" id="3.30.200.20">
    <property type="entry name" value="Phosphorylase Kinase, domain 1"/>
    <property type="match status" value="1"/>
</dbReference>
<evidence type="ECO:0000256" key="1">
    <source>
        <dbReference type="ARBA" id="ARBA00022527"/>
    </source>
</evidence>
<reference evidence="8 9" key="1">
    <citation type="submission" date="2018-08" db="EMBL/GenBank/DDBJ databases">
        <title>Aphanomyces genome sequencing and annotation.</title>
        <authorList>
            <person name="Minardi D."/>
            <person name="Oidtmann B."/>
            <person name="Van Der Giezen M."/>
            <person name="Studholme D.J."/>
        </authorList>
    </citation>
    <scope>NUCLEOTIDE SEQUENCE [LARGE SCALE GENOMIC DNA]</scope>
    <source>
        <strain evidence="8 9">Yx</strain>
    </source>
</reference>
<evidence type="ECO:0000256" key="2">
    <source>
        <dbReference type="ARBA" id="ARBA00022741"/>
    </source>
</evidence>
<dbReference type="PROSITE" id="PS50186">
    <property type="entry name" value="DEP"/>
    <property type="match status" value="1"/>
</dbReference>